<reference evidence="2" key="1">
    <citation type="journal article" date="2020" name="Nature">
        <title>Giant virus diversity and host interactions through global metagenomics.</title>
        <authorList>
            <person name="Schulz F."/>
            <person name="Roux S."/>
            <person name="Paez-Espino D."/>
            <person name="Jungbluth S."/>
            <person name="Walsh D.A."/>
            <person name="Denef V.J."/>
            <person name="McMahon K.D."/>
            <person name="Konstantinidis K.T."/>
            <person name="Eloe-Fadrosh E.A."/>
            <person name="Kyrpides N.C."/>
            <person name="Woyke T."/>
        </authorList>
    </citation>
    <scope>NUCLEOTIDE SEQUENCE</scope>
    <source>
        <strain evidence="2">GVMAG-S-1101171-111</strain>
    </source>
</reference>
<feature type="transmembrane region" description="Helical" evidence="1">
    <location>
        <begin position="32"/>
        <end position="49"/>
    </location>
</feature>
<keyword evidence="1" id="KW-0812">Transmembrane</keyword>
<dbReference type="AlphaFoldDB" id="A0A6C0AUF6"/>
<organism evidence="2">
    <name type="scientific">viral metagenome</name>
    <dbReference type="NCBI Taxonomy" id="1070528"/>
    <lineage>
        <taxon>unclassified sequences</taxon>
        <taxon>metagenomes</taxon>
        <taxon>organismal metagenomes</taxon>
    </lineage>
</organism>
<accession>A0A6C0AUF6</accession>
<keyword evidence="1" id="KW-0472">Membrane</keyword>
<dbReference type="EMBL" id="MN740806">
    <property type="protein sequence ID" value="QHS82865.1"/>
    <property type="molecule type" value="Genomic_DNA"/>
</dbReference>
<feature type="transmembrane region" description="Helical" evidence="1">
    <location>
        <begin position="124"/>
        <end position="142"/>
    </location>
</feature>
<feature type="transmembrane region" description="Helical" evidence="1">
    <location>
        <begin position="6"/>
        <end position="25"/>
    </location>
</feature>
<evidence type="ECO:0000256" key="1">
    <source>
        <dbReference type="SAM" id="Phobius"/>
    </source>
</evidence>
<protein>
    <submittedName>
        <fullName evidence="2">Uncharacterized protein</fullName>
    </submittedName>
</protein>
<evidence type="ECO:0000313" key="2">
    <source>
        <dbReference type="EMBL" id="QHS82865.1"/>
    </source>
</evidence>
<proteinExistence type="predicted"/>
<feature type="transmembrane region" description="Helical" evidence="1">
    <location>
        <begin position="69"/>
        <end position="92"/>
    </location>
</feature>
<sequence length="191" mass="22060">MATVCLNHLNYIAIIILYCVCFYFINQPYTEIVGFSILFVVNTAFMLFFGSQYQTFHFDNNKLFYEGQIAFFSVIIGLVFHFVSLILMIMMISTLQIKYTKTEGTPIKLTGQYRDQMETFKSNMIAIFVMIFVILIWFFFGYNINISHPILQKIVPGIIIILSLIVIAISSWQVSISNAFSLLQYRQLTAG</sequence>
<feature type="transmembrane region" description="Helical" evidence="1">
    <location>
        <begin position="154"/>
        <end position="176"/>
    </location>
</feature>
<name>A0A6C0AUF6_9ZZZZ</name>
<keyword evidence="1" id="KW-1133">Transmembrane helix</keyword>